<organism evidence="1 2">
    <name type="scientific">Heterodera trifolii</name>
    <dbReference type="NCBI Taxonomy" id="157864"/>
    <lineage>
        <taxon>Eukaryota</taxon>
        <taxon>Metazoa</taxon>
        <taxon>Ecdysozoa</taxon>
        <taxon>Nematoda</taxon>
        <taxon>Chromadorea</taxon>
        <taxon>Rhabditida</taxon>
        <taxon>Tylenchina</taxon>
        <taxon>Tylenchomorpha</taxon>
        <taxon>Tylenchoidea</taxon>
        <taxon>Heteroderidae</taxon>
        <taxon>Heteroderinae</taxon>
        <taxon>Heterodera</taxon>
    </lineage>
</organism>
<protein>
    <submittedName>
        <fullName evidence="1">Uncharacterized protein</fullName>
    </submittedName>
</protein>
<dbReference type="Proteomes" id="UP001620626">
    <property type="component" value="Unassembled WGS sequence"/>
</dbReference>
<evidence type="ECO:0000313" key="2">
    <source>
        <dbReference type="Proteomes" id="UP001620626"/>
    </source>
</evidence>
<sequence>MRWVALFSSVGRSVSRAPSLSPYLPTKIFSPRAPPRGALPPAFLSFVQPQQNDDDDKIPSFGLMGWDGEQQIHPRARRGALGQGEEGLIICPSAGRPTDPSHQSFRRAALTTAPAPAPHNCIPSGALLTLEKRLTFPGMAKERTDSG</sequence>
<comment type="caution">
    <text evidence="1">The sequence shown here is derived from an EMBL/GenBank/DDBJ whole genome shotgun (WGS) entry which is preliminary data.</text>
</comment>
<gene>
    <name evidence="1" type="ORF">niasHT_026791</name>
</gene>
<dbReference type="AlphaFoldDB" id="A0ABD2JW72"/>
<proteinExistence type="predicted"/>
<reference evidence="1 2" key="1">
    <citation type="submission" date="2024-10" db="EMBL/GenBank/DDBJ databases">
        <authorList>
            <person name="Kim D."/>
        </authorList>
    </citation>
    <scope>NUCLEOTIDE SEQUENCE [LARGE SCALE GENOMIC DNA]</scope>
    <source>
        <strain evidence="1">BH-2024</strain>
    </source>
</reference>
<evidence type="ECO:0000313" key="1">
    <source>
        <dbReference type="EMBL" id="KAL3094905.1"/>
    </source>
</evidence>
<name>A0ABD2JW72_9BILA</name>
<accession>A0ABD2JW72</accession>
<dbReference type="EMBL" id="JBICBT010000889">
    <property type="protein sequence ID" value="KAL3094905.1"/>
    <property type="molecule type" value="Genomic_DNA"/>
</dbReference>
<keyword evidence="2" id="KW-1185">Reference proteome</keyword>